<accession>A0A2T5Q4D3</accession>
<dbReference type="AlphaFoldDB" id="A0A2T5Q4D3"/>
<evidence type="ECO:0000313" key="1">
    <source>
        <dbReference type="EMBL" id="PTV04299.1"/>
    </source>
</evidence>
<dbReference type="Proteomes" id="UP000244083">
    <property type="component" value="Unassembled WGS sequence"/>
</dbReference>
<protein>
    <recommendedName>
        <fullName evidence="3">DUF2977 domain-containing protein</fullName>
    </recommendedName>
</protein>
<dbReference type="RefSeq" id="WP_107721320.1">
    <property type="nucleotide sequence ID" value="NZ_QAZN01000005.1"/>
</dbReference>
<organism evidence="1 2">
    <name type="scientific">Limosilactobacillus reuteri</name>
    <name type="common">Lactobacillus reuteri</name>
    <dbReference type="NCBI Taxonomy" id="1598"/>
    <lineage>
        <taxon>Bacteria</taxon>
        <taxon>Bacillati</taxon>
        <taxon>Bacillota</taxon>
        <taxon>Bacilli</taxon>
        <taxon>Lactobacillales</taxon>
        <taxon>Lactobacillaceae</taxon>
        <taxon>Limosilactobacillus</taxon>
    </lineage>
</organism>
<comment type="caution">
    <text evidence="1">The sequence shown here is derived from an EMBL/GenBank/DDBJ whole genome shotgun (WGS) entry which is preliminary data.</text>
</comment>
<sequence length="94" mass="10390">MKIVHVMTESGAIKADKEVADDYQLQANESFTLPAIPAYTLDYQPIKLDINAADPEQMMLSQLVLQQAQFQASQQKLNSQLALQLAQLTVKGAK</sequence>
<proteinExistence type="predicted"/>
<evidence type="ECO:0000313" key="2">
    <source>
        <dbReference type="Proteomes" id="UP000244083"/>
    </source>
</evidence>
<gene>
    <name evidence="1" type="ORF">DB325_04455</name>
</gene>
<dbReference type="EMBL" id="QAZN01000005">
    <property type="protein sequence ID" value="PTV04299.1"/>
    <property type="molecule type" value="Genomic_DNA"/>
</dbReference>
<evidence type="ECO:0008006" key="3">
    <source>
        <dbReference type="Google" id="ProtNLM"/>
    </source>
</evidence>
<reference evidence="2" key="1">
    <citation type="submission" date="2018-04" db="EMBL/GenBank/DDBJ databases">
        <title>Draft Genome Sequences of 10 Lactobacillus Species from 22 Commercial Probiotic Products.</title>
        <authorList>
            <person name="Gangiredla J."/>
            <person name="Barnaba T.J."/>
            <person name="Mammel M.K."/>
            <person name="Lacher D.W."/>
            <person name="Elkins C.A."/>
            <person name="Lampel K.A."/>
            <person name="Whitehouse C.A."/>
            <person name="Tartera C."/>
        </authorList>
    </citation>
    <scope>NUCLEOTIDE SEQUENCE [LARGE SCALE GENOMIC DNA]</scope>
    <source>
        <strain evidence="2">DS12_10</strain>
    </source>
</reference>
<name>A0A2T5Q4D3_LIMRT</name>